<dbReference type="EMBL" id="FOUZ01000020">
    <property type="protein sequence ID" value="SFN68344.1"/>
    <property type="molecule type" value="Genomic_DNA"/>
</dbReference>
<keyword evidence="1" id="KW-0418">Kinase</keyword>
<dbReference type="Pfam" id="PF13207">
    <property type="entry name" value="AAA_17"/>
    <property type="match status" value="1"/>
</dbReference>
<sequence length="186" mass="21600">MPNAKTNNVKNIIFIGGVHGVGKGHICQIIKSNINIVHLTASDVLKWKDISAIDNKLVQDINETQDLLIVNLKKIVDKDKRYLLDGHYCLLNKNGESERVPFKTFEDLNLSKILIVFEDTKIIKQRLEIRDGKDYDLEQIKYFQNMEVEYAKEISRKLNLPLLEIQSSDYNQETLIEFIDENTTRH</sequence>
<reference evidence="2" key="1">
    <citation type="submission" date="2016-10" db="EMBL/GenBank/DDBJ databases">
        <authorList>
            <person name="Varghese N."/>
            <person name="Submissions S."/>
        </authorList>
    </citation>
    <scope>NUCLEOTIDE SEQUENCE [LARGE SCALE GENOMIC DNA]</scope>
    <source>
        <strain evidence="2">XJ109</strain>
    </source>
</reference>
<dbReference type="GO" id="GO:0016301">
    <property type="term" value="F:kinase activity"/>
    <property type="evidence" value="ECO:0007669"/>
    <property type="project" value="UniProtKB-KW"/>
</dbReference>
<keyword evidence="1" id="KW-0808">Transferase</keyword>
<dbReference type="InterPro" id="IPR027417">
    <property type="entry name" value="P-loop_NTPase"/>
</dbReference>
<evidence type="ECO:0000313" key="1">
    <source>
        <dbReference type="EMBL" id="SFN68344.1"/>
    </source>
</evidence>
<proteinExistence type="predicted"/>
<dbReference type="OrthoDB" id="1850524at2"/>
<dbReference type="AlphaFoldDB" id="A0A1I5B0W9"/>
<dbReference type="Gene3D" id="3.40.50.300">
    <property type="entry name" value="P-loop containing nucleotide triphosphate hydrolases"/>
    <property type="match status" value="1"/>
</dbReference>
<accession>A0A1I5B0W9</accession>
<name>A0A1I5B0W9_9FLAO</name>
<dbReference type="Proteomes" id="UP000199149">
    <property type="component" value="Unassembled WGS sequence"/>
</dbReference>
<protein>
    <submittedName>
        <fullName evidence="1">Adenylate kinase</fullName>
    </submittedName>
</protein>
<gene>
    <name evidence="1" type="ORF">SAMN05421738_1204</name>
</gene>
<keyword evidence="2" id="KW-1185">Reference proteome</keyword>
<organism evidence="1 2">
    <name type="scientific">Algoriella xinjiangensis</name>
    <dbReference type="NCBI Taxonomy" id="684065"/>
    <lineage>
        <taxon>Bacteria</taxon>
        <taxon>Pseudomonadati</taxon>
        <taxon>Bacteroidota</taxon>
        <taxon>Flavobacteriia</taxon>
        <taxon>Flavobacteriales</taxon>
        <taxon>Weeksellaceae</taxon>
        <taxon>Algoriella</taxon>
    </lineage>
</organism>
<dbReference type="STRING" id="684065.SAMN05421738_1204"/>
<dbReference type="SUPFAM" id="SSF52540">
    <property type="entry name" value="P-loop containing nucleoside triphosphate hydrolases"/>
    <property type="match status" value="1"/>
</dbReference>
<evidence type="ECO:0000313" key="2">
    <source>
        <dbReference type="Proteomes" id="UP000199149"/>
    </source>
</evidence>